<dbReference type="InterPro" id="IPR014044">
    <property type="entry name" value="CAP_dom"/>
</dbReference>
<dbReference type="eggNOG" id="KOG3017">
    <property type="taxonomic scope" value="Eukaryota"/>
</dbReference>
<proteinExistence type="predicted"/>
<dbReference type="WBParaSite" id="Csp11.Scaffold629.g13691.t1">
    <property type="protein sequence ID" value="Csp11.Scaffold629.g13691.t1"/>
    <property type="gene ID" value="Csp11.Scaffold629.g13691"/>
</dbReference>
<dbReference type="InterPro" id="IPR018244">
    <property type="entry name" value="Allrgn_V5/Tpx1_CS"/>
</dbReference>
<dbReference type="STRING" id="1561998.A0A1I7U0Q5"/>
<accession>A0A1I7U0Q5</accession>
<dbReference type="PRINTS" id="PR00837">
    <property type="entry name" value="V5TPXLIKE"/>
</dbReference>
<evidence type="ECO:0000259" key="1">
    <source>
        <dbReference type="SMART" id="SM00198"/>
    </source>
</evidence>
<dbReference type="SMART" id="SM00198">
    <property type="entry name" value="SCP"/>
    <property type="match status" value="1"/>
</dbReference>
<reference evidence="3" key="1">
    <citation type="submission" date="2016-11" db="UniProtKB">
        <authorList>
            <consortium name="WormBaseParasite"/>
        </authorList>
    </citation>
    <scope>IDENTIFICATION</scope>
</reference>
<dbReference type="Pfam" id="PF00188">
    <property type="entry name" value="CAP"/>
    <property type="match status" value="1"/>
</dbReference>
<evidence type="ECO:0000313" key="2">
    <source>
        <dbReference type="Proteomes" id="UP000095282"/>
    </source>
</evidence>
<name>A0A1I7U0Q5_9PELO</name>
<organism evidence="2 3">
    <name type="scientific">Caenorhabditis tropicalis</name>
    <dbReference type="NCBI Taxonomy" id="1561998"/>
    <lineage>
        <taxon>Eukaryota</taxon>
        <taxon>Metazoa</taxon>
        <taxon>Ecdysozoa</taxon>
        <taxon>Nematoda</taxon>
        <taxon>Chromadorea</taxon>
        <taxon>Rhabditida</taxon>
        <taxon>Rhabditina</taxon>
        <taxon>Rhabditomorpha</taxon>
        <taxon>Rhabditoidea</taxon>
        <taxon>Rhabditidae</taxon>
        <taxon>Peloderinae</taxon>
        <taxon>Caenorhabditis</taxon>
    </lineage>
</organism>
<dbReference type="PROSITE" id="PS01009">
    <property type="entry name" value="CRISP_1"/>
    <property type="match status" value="1"/>
</dbReference>
<feature type="domain" description="SCP" evidence="1">
    <location>
        <begin position="42"/>
        <end position="185"/>
    </location>
</feature>
<dbReference type="InterPro" id="IPR001283">
    <property type="entry name" value="CRISP-related"/>
</dbReference>
<dbReference type="Gene3D" id="3.40.33.10">
    <property type="entry name" value="CAP"/>
    <property type="match status" value="1"/>
</dbReference>
<dbReference type="InterPro" id="IPR035940">
    <property type="entry name" value="CAP_sf"/>
</dbReference>
<dbReference type="Proteomes" id="UP000095282">
    <property type="component" value="Unplaced"/>
</dbReference>
<dbReference type="PANTHER" id="PTHR10334">
    <property type="entry name" value="CYSTEINE-RICH SECRETORY PROTEIN-RELATED"/>
    <property type="match status" value="1"/>
</dbReference>
<sequence length="206" mass="23441">MTVSIDGVDPELTKLTTYEGVMAYLQEKSEIDRVNPVHFDIDNLKKWLHHFHNKYREYHNAPPLTTNGPINYSAQKWADEMAHKKQSMVHEQPAPYGENLSYFAANYFPSPKNAAAAIVHGFYTEGTGYNYSRFDPQSWSKVGHFTQLIWHSSRVLGVGATIVKRNSKRHIYVCLKYDPPGNLQTAEAYKTNVKPAESSRGCCSIQ</sequence>
<dbReference type="CDD" id="cd05382">
    <property type="entry name" value="CAP_GAPR1-like"/>
    <property type="match status" value="1"/>
</dbReference>
<dbReference type="AlphaFoldDB" id="A0A1I7U0Q5"/>
<dbReference type="GO" id="GO:0005576">
    <property type="term" value="C:extracellular region"/>
    <property type="evidence" value="ECO:0007669"/>
    <property type="project" value="InterPro"/>
</dbReference>
<evidence type="ECO:0000313" key="3">
    <source>
        <dbReference type="WBParaSite" id="Csp11.Scaffold629.g13691.t1"/>
    </source>
</evidence>
<dbReference type="InterPro" id="IPR034113">
    <property type="entry name" value="SCP_GAPR1-like"/>
</dbReference>
<dbReference type="SUPFAM" id="SSF55797">
    <property type="entry name" value="PR-1-like"/>
    <property type="match status" value="1"/>
</dbReference>
<keyword evidence="2" id="KW-1185">Reference proteome</keyword>
<protein>
    <submittedName>
        <fullName evidence="3">SCP domain-containing protein</fullName>
    </submittedName>
</protein>